<gene>
    <name evidence="2" type="ORF">CKAH01_15583</name>
</gene>
<evidence type="ECO:0000313" key="3">
    <source>
        <dbReference type="Proteomes" id="UP001281614"/>
    </source>
</evidence>
<sequence length="97" mass="10401">MGYRGSGVENPEVCHVRRGAQGAGLNVKIIFVCRSVTCVGICLHEDSEGPSEFTIIAIVSCAPPRSSAHCRRTDCPSSQLPMPAERTSWPASSTQRV</sequence>
<evidence type="ECO:0000313" key="2">
    <source>
        <dbReference type="EMBL" id="KAK2765779.1"/>
    </source>
</evidence>
<feature type="region of interest" description="Disordered" evidence="1">
    <location>
        <begin position="73"/>
        <end position="97"/>
    </location>
</feature>
<comment type="caution">
    <text evidence="2">The sequence shown here is derived from an EMBL/GenBank/DDBJ whole genome shotgun (WGS) entry which is preliminary data.</text>
</comment>
<dbReference type="EMBL" id="VYYT01000128">
    <property type="protein sequence ID" value="KAK2765779.1"/>
    <property type="molecule type" value="Genomic_DNA"/>
</dbReference>
<organism evidence="2 3">
    <name type="scientific">Colletotrichum kahawae</name>
    <name type="common">Coffee berry disease fungus</name>
    <dbReference type="NCBI Taxonomy" id="34407"/>
    <lineage>
        <taxon>Eukaryota</taxon>
        <taxon>Fungi</taxon>
        <taxon>Dikarya</taxon>
        <taxon>Ascomycota</taxon>
        <taxon>Pezizomycotina</taxon>
        <taxon>Sordariomycetes</taxon>
        <taxon>Hypocreomycetidae</taxon>
        <taxon>Glomerellales</taxon>
        <taxon>Glomerellaceae</taxon>
        <taxon>Colletotrichum</taxon>
        <taxon>Colletotrichum gloeosporioides species complex</taxon>
    </lineage>
</organism>
<accession>A0AAD9YIE6</accession>
<dbReference type="AlphaFoldDB" id="A0AAD9YIE6"/>
<protein>
    <submittedName>
        <fullName evidence="2">Uncharacterized protein</fullName>
    </submittedName>
</protein>
<keyword evidence="3" id="KW-1185">Reference proteome</keyword>
<reference evidence="2" key="1">
    <citation type="submission" date="2023-02" db="EMBL/GenBank/DDBJ databases">
        <title>Colletotrichum kahawae CIFC_Que2 genome sequencing and assembly.</title>
        <authorList>
            <person name="Baroncelli R."/>
        </authorList>
    </citation>
    <scope>NUCLEOTIDE SEQUENCE</scope>
    <source>
        <strain evidence="2">CIFC_Que2</strain>
    </source>
</reference>
<name>A0AAD9YIE6_COLKA</name>
<evidence type="ECO:0000256" key="1">
    <source>
        <dbReference type="SAM" id="MobiDB-lite"/>
    </source>
</evidence>
<dbReference type="Proteomes" id="UP001281614">
    <property type="component" value="Unassembled WGS sequence"/>
</dbReference>
<proteinExistence type="predicted"/>